<evidence type="ECO:0000256" key="1">
    <source>
        <dbReference type="SAM" id="Phobius"/>
    </source>
</evidence>
<dbReference type="Proteomes" id="UP000184346">
    <property type="component" value="Unassembled WGS sequence"/>
</dbReference>
<keyword evidence="3" id="KW-1185">Reference proteome</keyword>
<dbReference type="STRING" id="1121942.SAMN02745148_03267"/>
<accession>A0A1M5DLT1</accession>
<proteinExistence type="predicted"/>
<protein>
    <submittedName>
        <fullName evidence="2">Putative membrane protein</fullName>
    </submittedName>
</protein>
<gene>
    <name evidence="2" type="ORF">SAMN02745148_03267</name>
</gene>
<keyword evidence="1" id="KW-0472">Membrane</keyword>
<evidence type="ECO:0000313" key="2">
    <source>
        <dbReference type="EMBL" id="SHF67834.1"/>
    </source>
</evidence>
<keyword evidence="1" id="KW-0812">Transmembrane</keyword>
<keyword evidence="1" id="KW-1133">Transmembrane helix</keyword>
<sequence>MHMNGYGWDMVGFGLLHMALFWGLIGAAIVILVRAARGDREGVAVPSKLTRLEERYARGEIDRGEFERGKLDIER</sequence>
<reference evidence="2 3" key="1">
    <citation type="submission" date="2016-11" db="EMBL/GenBank/DDBJ databases">
        <authorList>
            <person name="Jaros S."/>
            <person name="Januszkiewicz K."/>
            <person name="Wedrychowicz H."/>
        </authorList>
    </citation>
    <scope>NUCLEOTIDE SEQUENCE [LARGE SCALE GENOMIC DNA]</scope>
    <source>
        <strain evidence="2 3">DSM 19980</strain>
    </source>
</reference>
<name>A0A1M5DLT1_9GAMM</name>
<dbReference type="AlphaFoldDB" id="A0A1M5DLT1"/>
<organism evidence="2 3">
    <name type="scientific">Modicisalibacter ilicicola DSM 19980</name>
    <dbReference type="NCBI Taxonomy" id="1121942"/>
    <lineage>
        <taxon>Bacteria</taxon>
        <taxon>Pseudomonadati</taxon>
        <taxon>Pseudomonadota</taxon>
        <taxon>Gammaproteobacteria</taxon>
        <taxon>Oceanospirillales</taxon>
        <taxon>Halomonadaceae</taxon>
        <taxon>Modicisalibacter</taxon>
    </lineage>
</organism>
<dbReference type="EMBL" id="FQUJ01000018">
    <property type="protein sequence ID" value="SHF67834.1"/>
    <property type="molecule type" value="Genomic_DNA"/>
</dbReference>
<evidence type="ECO:0000313" key="3">
    <source>
        <dbReference type="Proteomes" id="UP000184346"/>
    </source>
</evidence>
<feature type="transmembrane region" description="Helical" evidence="1">
    <location>
        <begin position="12"/>
        <end position="33"/>
    </location>
</feature>